<comment type="caution">
    <text evidence="5">The sequence shown here is derived from an EMBL/GenBank/DDBJ whole genome shotgun (WGS) entry which is preliminary data.</text>
</comment>
<name>A0A5D5ATY9_9EURY</name>
<gene>
    <name evidence="5" type="ORF">FYC77_08450</name>
</gene>
<dbReference type="PANTHER" id="PTHR34236:SF1">
    <property type="entry name" value="DIMETHYL SULFOXIDE REDUCTASE TRANSCRIPTIONAL ACTIVATOR"/>
    <property type="match status" value="1"/>
</dbReference>
<accession>A0A5D5ATY9</accession>
<dbReference type="InterPro" id="IPR056531">
    <property type="entry name" value="HVO_A0563_N"/>
</dbReference>
<feature type="domain" description="HVO-A0563 N-terminal" evidence="4">
    <location>
        <begin position="5"/>
        <end position="148"/>
    </location>
</feature>
<dbReference type="Pfam" id="PF04967">
    <property type="entry name" value="HTH_10"/>
    <property type="match status" value="1"/>
</dbReference>
<sequence length="244" mass="27659">MGMYEVSFKLRHECPYREISEQFPGVSIREWYLQDCQVLEITALDADDGELLEVIDGLGTVLHTAVDGSDLNVIVQSCSCPIEESIVRKFERHNCVHLPPTVYRNGWEHYSVIGFDENDVTALLAELDEDREIDILSKTSIEERHVPHSSLLSIDRLFDGLTERQLEALRIALDAGYYNQPRDASIEELAEETTVARATFEEHLRKAENKLVENAGQFVRLLTETQEDVLRAGPQRAPTTADSD</sequence>
<dbReference type="InterPro" id="IPR007050">
    <property type="entry name" value="HTH_bacterioopsin"/>
</dbReference>
<dbReference type="InterPro" id="IPR036388">
    <property type="entry name" value="WH-like_DNA-bd_sf"/>
</dbReference>
<proteinExistence type="predicted"/>
<keyword evidence="6" id="KW-1185">Reference proteome</keyword>
<evidence type="ECO:0000259" key="3">
    <source>
        <dbReference type="Pfam" id="PF04967"/>
    </source>
</evidence>
<evidence type="ECO:0000256" key="1">
    <source>
        <dbReference type="ARBA" id="ARBA00023015"/>
    </source>
</evidence>
<reference evidence="5 6" key="1">
    <citation type="submission" date="2019-08" db="EMBL/GenBank/DDBJ databases">
        <title>Archaea genome.</title>
        <authorList>
            <person name="Kajale S."/>
            <person name="Shouche Y."/>
            <person name="Deshpande N."/>
            <person name="Sharma A."/>
        </authorList>
    </citation>
    <scope>NUCLEOTIDE SEQUENCE [LARGE SCALE GENOMIC DNA]</scope>
    <source>
        <strain evidence="5 6">ESP3B_9</strain>
    </source>
</reference>
<evidence type="ECO:0000259" key="4">
    <source>
        <dbReference type="Pfam" id="PF24280"/>
    </source>
</evidence>
<evidence type="ECO:0000313" key="5">
    <source>
        <dbReference type="EMBL" id="TYT62511.1"/>
    </source>
</evidence>
<organism evidence="5 6">
    <name type="scientific">Natrialba swarupiae</name>
    <dbReference type="NCBI Taxonomy" id="2448032"/>
    <lineage>
        <taxon>Archaea</taxon>
        <taxon>Methanobacteriati</taxon>
        <taxon>Methanobacteriota</taxon>
        <taxon>Stenosarchaea group</taxon>
        <taxon>Halobacteria</taxon>
        <taxon>Halobacteriales</taxon>
        <taxon>Natrialbaceae</taxon>
        <taxon>Natrialba</taxon>
    </lineage>
</organism>
<dbReference type="Proteomes" id="UP000324104">
    <property type="component" value="Unassembled WGS sequence"/>
</dbReference>
<dbReference type="EMBL" id="VTAW01000008">
    <property type="protein sequence ID" value="TYT62511.1"/>
    <property type="molecule type" value="Genomic_DNA"/>
</dbReference>
<evidence type="ECO:0000313" key="6">
    <source>
        <dbReference type="Proteomes" id="UP000324104"/>
    </source>
</evidence>
<dbReference type="Gene3D" id="1.10.10.10">
    <property type="entry name" value="Winged helix-like DNA-binding domain superfamily/Winged helix DNA-binding domain"/>
    <property type="match status" value="1"/>
</dbReference>
<dbReference type="RefSeq" id="WP_149081061.1">
    <property type="nucleotide sequence ID" value="NZ_VTAW01000008.1"/>
</dbReference>
<keyword evidence="1" id="KW-0805">Transcription regulation</keyword>
<protein>
    <submittedName>
        <fullName evidence="5">XRE family transcriptional regulator</fullName>
    </submittedName>
</protein>
<feature type="domain" description="HTH bat-type" evidence="3">
    <location>
        <begin position="161"/>
        <end position="213"/>
    </location>
</feature>
<dbReference type="Pfam" id="PF24280">
    <property type="entry name" value="HVO_A0563_N"/>
    <property type="match status" value="1"/>
</dbReference>
<evidence type="ECO:0000256" key="2">
    <source>
        <dbReference type="ARBA" id="ARBA00023163"/>
    </source>
</evidence>
<dbReference type="AlphaFoldDB" id="A0A5D5ATY9"/>
<keyword evidence="2" id="KW-0804">Transcription</keyword>
<dbReference type="PANTHER" id="PTHR34236">
    <property type="entry name" value="DIMETHYL SULFOXIDE REDUCTASE TRANSCRIPTIONAL ACTIVATOR"/>
    <property type="match status" value="1"/>
</dbReference>